<evidence type="ECO:0000256" key="2">
    <source>
        <dbReference type="ARBA" id="ARBA00004123"/>
    </source>
</evidence>
<dbReference type="Gene3D" id="1.10.510.10">
    <property type="entry name" value="Transferase(Phosphotransferase) domain 1"/>
    <property type="match status" value="1"/>
</dbReference>
<keyword evidence="9" id="KW-0597">Phosphoprotein</keyword>
<evidence type="ECO:0000256" key="7">
    <source>
        <dbReference type="ARBA" id="ARBA00022490"/>
    </source>
</evidence>
<dbReference type="InterPro" id="IPR017441">
    <property type="entry name" value="Protein_kinase_ATP_BS"/>
</dbReference>
<evidence type="ECO:0000313" key="21">
    <source>
        <dbReference type="EMBL" id="KAK9758678.1"/>
    </source>
</evidence>
<feature type="region of interest" description="Disordered" evidence="19">
    <location>
        <begin position="450"/>
        <end position="506"/>
    </location>
</feature>
<keyword evidence="7" id="KW-0963">Cytoplasm</keyword>
<evidence type="ECO:0000256" key="16">
    <source>
        <dbReference type="ARBA" id="ARBA00047899"/>
    </source>
</evidence>
<comment type="catalytic activity">
    <reaction evidence="17">
        <text>L-seryl-[protein] + ATP = O-phospho-L-seryl-[protein] + ADP + H(+)</text>
        <dbReference type="Rhea" id="RHEA:17989"/>
        <dbReference type="Rhea" id="RHEA-COMP:9863"/>
        <dbReference type="Rhea" id="RHEA-COMP:11604"/>
        <dbReference type="ChEBI" id="CHEBI:15378"/>
        <dbReference type="ChEBI" id="CHEBI:29999"/>
        <dbReference type="ChEBI" id="CHEBI:30616"/>
        <dbReference type="ChEBI" id="CHEBI:83421"/>
        <dbReference type="ChEBI" id="CHEBI:456216"/>
        <dbReference type="EC" id="2.7.11.1"/>
    </reaction>
</comment>
<dbReference type="GO" id="GO:0072354">
    <property type="term" value="F:histone H3T3 kinase activity"/>
    <property type="evidence" value="ECO:0007669"/>
    <property type="project" value="TreeGrafter"/>
</dbReference>
<reference evidence="21 22" key="1">
    <citation type="journal article" date="2024" name="BMC Genomics">
        <title>De novo assembly and annotation of Popillia japonica's genome with initial clues to its potential as an invasive pest.</title>
        <authorList>
            <person name="Cucini C."/>
            <person name="Boschi S."/>
            <person name="Funari R."/>
            <person name="Cardaioli E."/>
            <person name="Iannotti N."/>
            <person name="Marturano G."/>
            <person name="Paoli F."/>
            <person name="Bruttini M."/>
            <person name="Carapelli A."/>
            <person name="Frati F."/>
            <person name="Nardi F."/>
        </authorList>
    </citation>
    <scope>NUCLEOTIDE SEQUENCE [LARGE SCALE GENOMIC DNA]</scope>
    <source>
        <strain evidence="21">DMR45628</strain>
    </source>
</reference>
<comment type="caution">
    <text evidence="21">The sequence shown here is derived from an EMBL/GenBank/DDBJ whole genome shotgun (WGS) entry which is preliminary data.</text>
</comment>
<dbReference type="GO" id="GO:0000278">
    <property type="term" value="P:mitotic cell cycle"/>
    <property type="evidence" value="ECO:0007669"/>
    <property type="project" value="TreeGrafter"/>
</dbReference>
<proteinExistence type="predicted"/>
<keyword evidence="11 18" id="KW-0547">Nucleotide-binding</keyword>
<name>A0AAW1NAE5_POPJA</name>
<dbReference type="EC" id="2.7.11.1" evidence="5"/>
<dbReference type="GO" id="GO:0035556">
    <property type="term" value="P:intracellular signal transduction"/>
    <property type="evidence" value="ECO:0007669"/>
    <property type="project" value="TreeGrafter"/>
</dbReference>
<dbReference type="SMART" id="SM01331">
    <property type="entry name" value="DUF3635"/>
    <property type="match status" value="1"/>
</dbReference>
<evidence type="ECO:0000256" key="5">
    <source>
        <dbReference type="ARBA" id="ARBA00012513"/>
    </source>
</evidence>
<dbReference type="FunFam" id="3.30.200.20:FF:000409">
    <property type="entry name" value="serine/threonine-protein kinase haspin"/>
    <property type="match status" value="1"/>
</dbReference>
<dbReference type="PROSITE" id="PS50011">
    <property type="entry name" value="PROTEIN_KINASE_DOM"/>
    <property type="match status" value="1"/>
</dbReference>
<organism evidence="21 22">
    <name type="scientific">Popillia japonica</name>
    <name type="common">Japanese beetle</name>
    <dbReference type="NCBI Taxonomy" id="7064"/>
    <lineage>
        <taxon>Eukaryota</taxon>
        <taxon>Metazoa</taxon>
        <taxon>Ecdysozoa</taxon>
        <taxon>Arthropoda</taxon>
        <taxon>Hexapoda</taxon>
        <taxon>Insecta</taxon>
        <taxon>Pterygota</taxon>
        <taxon>Neoptera</taxon>
        <taxon>Endopterygota</taxon>
        <taxon>Coleoptera</taxon>
        <taxon>Polyphaga</taxon>
        <taxon>Scarabaeiformia</taxon>
        <taxon>Scarabaeidae</taxon>
        <taxon>Rutelinae</taxon>
        <taxon>Popillia</taxon>
    </lineage>
</organism>
<dbReference type="SUPFAM" id="SSF56112">
    <property type="entry name" value="Protein kinase-like (PK-like)"/>
    <property type="match status" value="1"/>
</dbReference>
<dbReference type="InterPro" id="IPR000719">
    <property type="entry name" value="Prot_kinase_dom"/>
</dbReference>
<feature type="domain" description="Protein kinase" evidence="20">
    <location>
        <begin position="981"/>
        <end position="1293"/>
    </location>
</feature>
<comment type="cofactor">
    <cofactor evidence="1">
        <name>Mg(2+)</name>
        <dbReference type="ChEBI" id="CHEBI:18420"/>
    </cofactor>
</comment>
<evidence type="ECO:0000256" key="10">
    <source>
        <dbReference type="ARBA" id="ARBA00022679"/>
    </source>
</evidence>
<evidence type="ECO:0000256" key="13">
    <source>
        <dbReference type="ARBA" id="ARBA00022840"/>
    </source>
</evidence>
<dbReference type="Proteomes" id="UP001458880">
    <property type="component" value="Unassembled WGS sequence"/>
</dbReference>
<keyword evidence="8" id="KW-0723">Serine/threonine-protein kinase</keyword>
<feature type="binding site" evidence="18">
    <location>
        <position position="1010"/>
    </location>
    <ligand>
        <name>ATP</name>
        <dbReference type="ChEBI" id="CHEBI:30616"/>
    </ligand>
</feature>
<dbReference type="Pfam" id="PF12330">
    <property type="entry name" value="Haspin_kinase"/>
    <property type="match status" value="1"/>
</dbReference>
<evidence type="ECO:0000256" key="19">
    <source>
        <dbReference type="SAM" id="MobiDB-lite"/>
    </source>
</evidence>
<comment type="subcellular location">
    <subcellularLocation>
        <location evidence="4">Chromosome</location>
    </subcellularLocation>
    <subcellularLocation>
        <location evidence="3">Cytoplasm</location>
        <location evidence="3">Cytoskeleton</location>
        <location evidence="3">Spindle</location>
    </subcellularLocation>
    <subcellularLocation>
        <location evidence="2">Nucleus</location>
    </subcellularLocation>
</comment>
<keyword evidence="12 21" id="KW-0418">Kinase</keyword>
<dbReference type="GO" id="GO:0005634">
    <property type="term" value="C:nucleus"/>
    <property type="evidence" value="ECO:0007669"/>
    <property type="project" value="UniProtKB-SubCell"/>
</dbReference>
<evidence type="ECO:0000256" key="11">
    <source>
        <dbReference type="ARBA" id="ARBA00022741"/>
    </source>
</evidence>
<evidence type="ECO:0000313" key="22">
    <source>
        <dbReference type="Proteomes" id="UP001458880"/>
    </source>
</evidence>
<gene>
    <name evidence="21" type="ORF">QE152_g728</name>
</gene>
<dbReference type="GO" id="GO:0005694">
    <property type="term" value="C:chromosome"/>
    <property type="evidence" value="ECO:0007669"/>
    <property type="project" value="UniProtKB-SubCell"/>
</dbReference>
<dbReference type="PANTHER" id="PTHR24419:SF18">
    <property type="entry name" value="SERINE_THREONINE-PROTEIN KINASE HASPIN"/>
    <property type="match status" value="1"/>
</dbReference>
<keyword evidence="15" id="KW-0539">Nucleus</keyword>
<dbReference type="GO" id="GO:0005819">
    <property type="term" value="C:spindle"/>
    <property type="evidence" value="ECO:0007669"/>
    <property type="project" value="UniProtKB-SubCell"/>
</dbReference>
<evidence type="ECO:0000256" key="15">
    <source>
        <dbReference type="ARBA" id="ARBA00023242"/>
    </source>
</evidence>
<keyword evidence="22" id="KW-1185">Reference proteome</keyword>
<feature type="compositionally biased region" description="Basic and acidic residues" evidence="19">
    <location>
        <begin position="450"/>
        <end position="460"/>
    </location>
</feature>
<dbReference type="InterPro" id="IPR011009">
    <property type="entry name" value="Kinase-like_dom_sf"/>
</dbReference>
<keyword evidence="6" id="KW-0158">Chromosome</keyword>
<dbReference type="PANTHER" id="PTHR24419">
    <property type="entry name" value="INTERLEUKIN-1 RECEPTOR-ASSOCIATED KINASE"/>
    <property type="match status" value="1"/>
</dbReference>
<feature type="compositionally biased region" description="Low complexity" evidence="19">
    <location>
        <begin position="488"/>
        <end position="500"/>
    </location>
</feature>
<dbReference type="Gene3D" id="3.30.200.20">
    <property type="entry name" value="Phosphorylase Kinase, domain 1"/>
    <property type="match status" value="1"/>
</dbReference>
<dbReference type="InterPro" id="IPR024604">
    <property type="entry name" value="GSG2_C"/>
</dbReference>
<dbReference type="GO" id="GO:0005737">
    <property type="term" value="C:cytoplasm"/>
    <property type="evidence" value="ECO:0007669"/>
    <property type="project" value="TreeGrafter"/>
</dbReference>
<evidence type="ECO:0000256" key="14">
    <source>
        <dbReference type="ARBA" id="ARBA00023212"/>
    </source>
</evidence>
<dbReference type="FunFam" id="1.10.510.10:FF:000401">
    <property type="entry name" value="serine/threonine-protein kinase haspin"/>
    <property type="match status" value="1"/>
</dbReference>
<accession>A0AAW1NAE5</accession>
<evidence type="ECO:0000256" key="18">
    <source>
        <dbReference type="PROSITE-ProRule" id="PRU10141"/>
    </source>
</evidence>
<evidence type="ECO:0000256" key="9">
    <source>
        <dbReference type="ARBA" id="ARBA00022553"/>
    </source>
</evidence>
<dbReference type="SMART" id="SM00220">
    <property type="entry name" value="S_TKc"/>
    <property type="match status" value="1"/>
</dbReference>
<evidence type="ECO:0000256" key="1">
    <source>
        <dbReference type="ARBA" id="ARBA00001946"/>
    </source>
</evidence>
<sequence length="1293" mass="146354">MAPRIKPSLKNYARNTCGNRSKLDVLHSILTDPIKKRARRKPKLEIKELPPRSQQIGLDPVNSSDSFLAVDKVINNDNTFDRLLNKTNYNKVTFKLVVQNNSSDSSLSMIQKSNKQRSPLELQITKKCSPRKRIRSVKKRSPIVTRSVSFQNSLSDSNKIENDKRVRTLDKTVDESLYIEKENAIKDYNTKENSLATSFDPIFSKTFTEKYNNLNVSVIETSAISSTPVMPVFKERLINETILSPIVNLQPNMTPKLKQVSKVRKSKLICDKENRGDKGDESLHSEIATANLERQIMSKNEVKLLRSAIVNVTLLNSTRLEAPFMNLTSINFDSINETNLRDAITELNHSKIAVVNITSMNFDKYLNKSNYDLDRLLSPIVNITRIDLNDFLKHRSICNESISDRSIEDEGGTELCVSESSLDNKIKLNNSSESDFKGFPPCNSLSQVKDEISTELERPHLNSSEDEDNQQIYLTLRRRRVPRSKGVSRSSNRSKQSSNSTCDSINQTNLSAKSAIGEDLLNDKENISPKSYITLRTRRIHKSSIKSKSRIIHTQFDSLYISDKDSVSQINTNLKCNTVSPDLFESYNSSLYPKTPSKYTSAVIDLNSNTRLSAENSKRLRNSRFKQSVNSCKLGAVYYGDNTPIKITKRTRMYTPKKNYKIVDSMRKTSTPIFITPLKDSTNITVDSVSASITNGTDFSVNTPIKLGLKGDYKIADLLRETSSTDFSVNTPIKLGLKGDYKIADLLRETSTPKVPNNLPLNATSLKDTSNIIDDKTADSISASMTNAAALKQNYSIVDLVDGAMTAEFISMEPNETSNPIQDEKIVLKPGKLWRRSLLEVRNSKSGVSPLRQSLICVADKGCNVCSCVQCKQNVVNELCSKRLSVRVVPLTHIKNDIVRKQSTALEDYALSSTNNYLQLQSSLNDSHQNSTLGKDDSIVFIEQETQIVQSVTITAREIVLSKCRQEAPISFTKLYPNSMLQNCQKIGEGVYGEVFLVRRPASKDTSVMKIIPIEGSLLVNGERQKTFQEILSEITIAMELSKLRTNTRNRTDCFNELKKVACVQGKYPKRLVELWELYDENRGSENDHPKIFNKDQLYIVLELANGGNDMENFVFENSQQAYSIIMQITLALAVAESEIEFEHRDLHWGNVLISSTDKANIIFSLNGKDISLKSYGVHVAIIDYTLSRMSHDNVCLYNDLAMDPDLFTATGDYQFEVYRLMQNQNSNDWQHFEPYTNVLWLHYLLDKCISSLRYRKKTTKLHKQYLGNLKKLYKDALDYNSAKMFAADKFVD</sequence>
<dbReference type="PROSITE" id="PS00107">
    <property type="entry name" value="PROTEIN_KINASE_ATP"/>
    <property type="match status" value="1"/>
</dbReference>
<keyword evidence="14" id="KW-0206">Cytoskeleton</keyword>
<evidence type="ECO:0000259" key="20">
    <source>
        <dbReference type="PROSITE" id="PS50011"/>
    </source>
</evidence>
<dbReference type="GO" id="GO:0010564">
    <property type="term" value="P:regulation of cell cycle process"/>
    <property type="evidence" value="ECO:0007669"/>
    <property type="project" value="UniProtKB-ARBA"/>
</dbReference>
<dbReference type="EMBL" id="JASPKY010000003">
    <property type="protein sequence ID" value="KAK9758678.1"/>
    <property type="molecule type" value="Genomic_DNA"/>
</dbReference>
<evidence type="ECO:0000256" key="4">
    <source>
        <dbReference type="ARBA" id="ARBA00004286"/>
    </source>
</evidence>
<evidence type="ECO:0000256" key="3">
    <source>
        <dbReference type="ARBA" id="ARBA00004186"/>
    </source>
</evidence>
<evidence type="ECO:0000256" key="17">
    <source>
        <dbReference type="ARBA" id="ARBA00048679"/>
    </source>
</evidence>
<evidence type="ECO:0000256" key="8">
    <source>
        <dbReference type="ARBA" id="ARBA00022527"/>
    </source>
</evidence>
<comment type="catalytic activity">
    <reaction evidence="16">
        <text>L-threonyl-[protein] + ATP = O-phospho-L-threonyl-[protein] + ADP + H(+)</text>
        <dbReference type="Rhea" id="RHEA:46608"/>
        <dbReference type="Rhea" id="RHEA-COMP:11060"/>
        <dbReference type="Rhea" id="RHEA-COMP:11605"/>
        <dbReference type="ChEBI" id="CHEBI:15378"/>
        <dbReference type="ChEBI" id="CHEBI:30013"/>
        <dbReference type="ChEBI" id="CHEBI:30616"/>
        <dbReference type="ChEBI" id="CHEBI:61977"/>
        <dbReference type="ChEBI" id="CHEBI:456216"/>
        <dbReference type="EC" id="2.7.11.1"/>
    </reaction>
</comment>
<protein>
    <recommendedName>
        <fullName evidence="5">non-specific serine/threonine protein kinase</fullName>
        <ecNumber evidence="5">2.7.11.1</ecNumber>
    </recommendedName>
</protein>
<evidence type="ECO:0000256" key="12">
    <source>
        <dbReference type="ARBA" id="ARBA00022777"/>
    </source>
</evidence>
<keyword evidence="13 18" id="KW-0067">ATP-binding</keyword>
<keyword evidence="10" id="KW-0808">Transferase</keyword>
<dbReference type="GO" id="GO:0005524">
    <property type="term" value="F:ATP binding"/>
    <property type="evidence" value="ECO:0007669"/>
    <property type="project" value="UniProtKB-UniRule"/>
</dbReference>
<evidence type="ECO:0000256" key="6">
    <source>
        <dbReference type="ARBA" id="ARBA00022454"/>
    </source>
</evidence>